<proteinExistence type="inferred from homology"/>
<dbReference type="AlphaFoldDB" id="A0A1Y6F2H1"/>
<dbReference type="PANTHER" id="PTHR39321">
    <property type="entry name" value="NICOTINATE-NUCLEOTIDE ADENYLYLTRANSFERASE-RELATED"/>
    <property type="match status" value="1"/>
</dbReference>
<accession>A0A1Y6F2H1</accession>
<feature type="domain" description="Cytidyltransferase-like" evidence="12">
    <location>
        <begin position="7"/>
        <end position="186"/>
    </location>
</feature>
<name>A0A1Y6F2H1_9SPHN</name>
<evidence type="ECO:0000256" key="9">
    <source>
        <dbReference type="ARBA" id="ARBA00023027"/>
    </source>
</evidence>
<dbReference type="Proteomes" id="UP000194420">
    <property type="component" value="Unassembled WGS sequence"/>
</dbReference>
<keyword evidence="9 11" id="KW-0520">NAD</keyword>
<evidence type="ECO:0000256" key="7">
    <source>
        <dbReference type="ARBA" id="ARBA00022741"/>
    </source>
</evidence>
<reference evidence="14" key="1">
    <citation type="submission" date="2017-04" db="EMBL/GenBank/DDBJ databases">
        <authorList>
            <person name="Varghese N."/>
            <person name="Submissions S."/>
        </authorList>
    </citation>
    <scope>NUCLEOTIDE SEQUENCE [LARGE SCALE GENOMIC DNA]</scope>
</reference>
<evidence type="ECO:0000256" key="4">
    <source>
        <dbReference type="ARBA" id="ARBA00022642"/>
    </source>
</evidence>
<evidence type="ECO:0000313" key="13">
    <source>
        <dbReference type="EMBL" id="SMQ69045.1"/>
    </source>
</evidence>
<dbReference type="Gene3D" id="3.40.50.620">
    <property type="entry name" value="HUPs"/>
    <property type="match status" value="1"/>
</dbReference>
<evidence type="ECO:0000256" key="2">
    <source>
        <dbReference type="ARBA" id="ARBA00005019"/>
    </source>
</evidence>
<dbReference type="Pfam" id="PF01467">
    <property type="entry name" value="CTP_transf_like"/>
    <property type="match status" value="1"/>
</dbReference>
<dbReference type="PANTHER" id="PTHR39321:SF3">
    <property type="entry name" value="PHOSPHOPANTETHEINE ADENYLYLTRANSFERASE"/>
    <property type="match status" value="1"/>
</dbReference>
<evidence type="ECO:0000256" key="1">
    <source>
        <dbReference type="ARBA" id="ARBA00002324"/>
    </source>
</evidence>
<comment type="catalytic activity">
    <reaction evidence="10 11">
        <text>nicotinate beta-D-ribonucleotide + ATP + H(+) = deamido-NAD(+) + diphosphate</text>
        <dbReference type="Rhea" id="RHEA:22860"/>
        <dbReference type="ChEBI" id="CHEBI:15378"/>
        <dbReference type="ChEBI" id="CHEBI:30616"/>
        <dbReference type="ChEBI" id="CHEBI:33019"/>
        <dbReference type="ChEBI" id="CHEBI:57502"/>
        <dbReference type="ChEBI" id="CHEBI:58437"/>
        <dbReference type="EC" id="2.7.7.18"/>
    </reaction>
</comment>
<evidence type="ECO:0000256" key="5">
    <source>
        <dbReference type="ARBA" id="ARBA00022679"/>
    </source>
</evidence>
<comment type="pathway">
    <text evidence="2 11">Cofactor biosynthesis; NAD(+) biosynthesis; deamido-NAD(+) from nicotinate D-ribonucleotide: step 1/1.</text>
</comment>
<dbReference type="EC" id="2.7.7.18" evidence="11"/>
<evidence type="ECO:0000256" key="11">
    <source>
        <dbReference type="HAMAP-Rule" id="MF_00244"/>
    </source>
</evidence>
<dbReference type="CDD" id="cd02165">
    <property type="entry name" value="NMNAT"/>
    <property type="match status" value="1"/>
</dbReference>
<evidence type="ECO:0000256" key="8">
    <source>
        <dbReference type="ARBA" id="ARBA00022840"/>
    </source>
</evidence>
<comment type="similarity">
    <text evidence="3 11">Belongs to the NadD family.</text>
</comment>
<dbReference type="OrthoDB" id="5295945at2"/>
<evidence type="ECO:0000256" key="3">
    <source>
        <dbReference type="ARBA" id="ARBA00009014"/>
    </source>
</evidence>
<protein>
    <recommendedName>
        <fullName evidence="11">Probable nicotinate-nucleotide adenylyltransferase</fullName>
        <ecNumber evidence="11">2.7.7.18</ecNumber>
    </recommendedName>
    <alternativeName>
        <fullName evidence="11">Deamido-NAD(+) diphosphorylase</fullName>
    </alternativeName>
    <alternativeName>
        <fullName evidence="11">Deamido-NAD(+) pyrophosphorylase</fullName>
    </alternativeName>
    <alternativeName>
        <fullName evidence="11">Nicotinate mononucleotide adenylyltransferase</fullName>
        <shortName evidence="11">NaMN adenylyltransferase</shortName>
    </alternativeName>
</protein>
<dbReference type="UniPathway" id="UPA00253">
    <property type="reaction ID" value="UER00332"/>
</dbReference>
<dbReference type="GO" id="GO:0004515">
    <property type="term" value="F:nicotinate-nucleotide adenylyltransferase activity"/>
    <property type="evidence" value="ECO:0007669"/>
    <property type="project" value="UniProtKB-UniRule"/>
</dbReference>
<dbReference type="InterPro" id="IPR014729">
    <property type="entry name" value="Rossmann-like_a/b/a_fold"/>
</dbReference>
<organism evidence="13 14">
    <name type="scientific">Altererythrobacter xiamenensis</name>
    <dbReference type="NCBI Taxonomy" id="1316679"/>
    <lineage>
        <taxon>Bacteria</taxon>
        <taxon>Pseudomonadati</taxon>
        <taxon>Pseudomonadota</taxon>
        <taxon>Alphaproteobacteria</taxon>
        <taxon>Sphingomonadales</taxon>
        <taxon>Erythrobacteraceae</taxon>
        <taxon>Altererythrobacter</taxon>
    </lineage>
</organism>
<sequence>MGKRVGLLGGSFNPAHGGHRRISLFARKALGLDEVWWLVSPGNPLKPKKGMAPLEARLASAMAQARRAPIVPTAIERELGTRYTVDTLAALQNRYAKHEFVWLMGSDNLAQFHRWRDWRGIARMMAIAVIARPGYDAHALASPAMAWLRRYRVPAASFATRGRWSAPALVLLRFDPDPRSATAIRRAEPDWAAQFAGKPVRDPLTHHLVNPEEGI</sequence>
<keyword evidence="7 11" id="KW-0547">Nucleotide-binding</keyword>
<evidence type="ECO:0000313" key="14">
    <source>
        <dbReference type="Proteomes" id="UP000194420"/>
    </source>
</evidence>
<dbReference type="NCBIfam" id="NF000843">
    <property type="entry name" value="PRK00071.2-2"/>
    <property type="match status" value="1"/>
</dbReference>
<comment type="function">
    <text evidence="1 11">Catalyzes the reversible adenylation of nicotinate mononucleotide (NaMN) to nicotinic acid adenine dinucleotide (NaAD).</text>
</comment>
<keyword evidence="5 11" id="KW-0808">Transferase</keyword>
<keyword evidence="8 11" id="KW-0067">ATP-binding</keyword>
<dbReference type="GO" id="GO:0005524">
    <property type="term" value="F:ATP binding"/>
    <property type="evidence" value="ECO:0007669"/>
    <property type="project" value="UniProtKB-KW"/>
</dbReference>
<dbReference type="EMBL" id="FXWG01000002">
    <property type="protein sequence ID" value="SMQ69045.1"/>
    <property type="molecule type" value="Genomic_DNA"/>
</dbReference>
<dbReference type="SUPFAM" id="SSF52374">
    <property type="entry name" value="Nucleotidylyl transferase"/>
    <property type="match status" value="1"/>
</dbReference>
<evidence type="ECO:0000259" key="12">
    <source>
        <dbReference type="Pfam" id="PF01467"/>
    </source>
</evidence>
<dbReference type="RefSeq" id="WP_086437234.1">
    <property type="nucleotide sequence ID" value="NZ_FXWG01000002.1"/>
</dbReference>
<dbReference type="HAMAP" id="MF_00244">
    <property type="entry name" value="NaMN_adenylyltr"/>
    <property type="match status" value="1"/>
</dbReference>
<keyword evidence="4 11" id="KW-0662">Pyridine nucleotide biosynthesis</keyword>
<dbReference type="InterPro" id="IPR005248">
    <property type="entry name" value="NadD/NMNAT"/>
</dbReference>
<dbReference type="GO" id="GO:0009435">
    <property type="term" value="P:NAD+ biosynthetic process"/>
    <property type="evidence" value="ECO:0007669"/>
    <property type="project" value="UniProtKB-UniRule"/>
</dbReference>
<keyword evidence="14" id="KW-1185">Reference proteome</keyword>
<dbReference type="InterPro" id="IPR004821">
    <property type="entry name" value="Cyt_trans-like"/>
</dbReference>
<evidence type="ECO:0000256" key="6">
    <source>
        <dbReference type="ARBA" id="ARBA00022695"/>
    </source>
</evidence>
<evidence type="ECO:0000256" key="10">
    <source>
        <dbReference type="ARBA" id="ARBA00048721"/>
    </source>
</evidence>
<keyword evidence="6 11" id="KW-0548">Nucleotidyltransferase</keyword>
<gene>
    <name evidence="11" type="primary">nadD</name>
    <name evidence="13" type="ORF">SAMN06297468_1297</name>
</gene>